<dbReference type="EMBL" id="BOCI01000013">
    <property type="protein sequence ID" value="GHW00332.1"/>
    <property type="molecule type" value="Genomic_DNA"/>
</dbReference>
<accession>A0ABQ3W610</accession>
<gene>
    <name evidence="1" type="ORF">lacNasYZ03_00190</name>
</gene>
<reference evidence="2" key="1">
    <citation type="submission" date="2021-01" db="EMBL/GenBank/DDBJ databases">
        <title>Draft genome sequence of Nasalis larvatus strain YZ03.</title>
        <authorList>
            <person name="Suzuki-Hashido N."/>
            <person name="Tsuchida S."/>
            <person name="Hayakawa T."/>
        </authorList>
    </citation>
    <scope>NUCLEOTIDE SEQUENCE [LARGE SCALE GENOMIC DNA]</scope>
    <source>
        <strain evidence="2">YZ03</strain>
    </source>
</reference>
<proteinExistence type="predicted"/>
<comment type="caution">
    <text evidence="1">The sequence shown here is derived from an EMBL/GenBank/DDBJ whole genome shotgun (WGS) entry which is preliminary data.</text>
</comment>
<protein>
    <submittedName>
        <fullName evidence="1">Uncharacterized protein</fullName>
    </submittedName>
</protein>
<sequence>MSCVTVVFAMLDLVYELMPYNTDMFSPVTFVGNFNVNWSPTSPVKETVAVIELLVPEVSPVEVV</sequence>
<name>A0ABQ3W610_9LACO</name>
<dbReference type="Proteomes" id="UP000616547">
    <property type="component" value="Unassembled WGS sequence"/>
</dbReference>
<evidence type="ECO:0000313" key="1">
    <source>
        <dbReference type="EMBL" id="GHW00332.1"/>
    </source>
</evidence>
<organism evidence="1 2">
    <name type="scientific">Lactobacillus nasalidis</name>
    <dbReference type="NCBI Taxonomy" id="2797258"/>
    <lineage>
        <taxon>Bacteria</taxon>
        <taxon>Bacillati</taxon>
        <taxon>Bacillota</taxon>
        <taxon>Bacilli</taxon>
        <taxon>Lactobacillales</taxon>
        <taxon>Lactobacillaceae</taxon>
        <taxon>Lactobacillus</taxon>
    </lineage>
</organism>
<keyword evidence="2" id="KW-1185">Reference proteome</keyword>
<evidence type="ECO:0000313" key="2">
    <source>
        <dbReference type="Proteomes" id="UP000616547"/>
    </source>
</evidence>